<feature type="region of interest" description="Disordered" evidence="11">
    <location>
        <begin position="1"/>
        <end position="55"/>
    </location>
</feature>
<dbReference type="Proteomes" id="UP001210925">
    <property type="component" value="Unassembled WGS sequence"/>
</dbReference>
<feature type="compositionally biased region" description="Basic and acidic residues" evidence="11">
    <location>
        <begin position="1"/>
        <end position="14"/>
    </location>
</feature>
<evidence type="ECO:0000256" key="7">
    <source>
        <dbReference type="ARBA" id="ARBA00023128"/>
    </source>
</evidence>
<comment type="caution">
    <text evidence="12">The sequence shown here is derived from an EMBL/GenBank/DDBJ whole genome shotgun (WGS) entry which is preliminary data.</text>
</comment>
<dbReference type="PANTHER" id="PTHR12743:SF3">
    <property type="entry name" value="HOLOCYTOCHROME-C SYNTHASE"/>
    <property type="match status" value="1"/>
</dbReference>
<proteinExistence type="inferred from homology"/>
<evidence type="ECO:0000256" key="6">
    <source>
        <dbReference type="ARBA" id="ARBA00023004"/>
    </source>
</evidence>
<sequence length="203" mass="23531">MAEEKSKCPVDHSKLNPWNMMPTLSQEKAENQKTNLSTERTLSGIPKSSSTSERWEYPSPQQFYNALKRKSKEAPEENIDMMVDIHNFLNEGSWQEILKWEKKYHCECEDIGLLKFQGKPDQLSPKAWFFSAVYGTEKPFDRHDWTVDRCGKPVRYIIDYYGGVDGENAASFNVDVRPALDSPSAVFDRVRDGFSFLWDKAFK</sequence>
<dbReference type="EMBL" id="JADGKB010000055">
    <property type="protein sequence ID" value="KAJ3256153.1"/>
    <property type="molecule type" value="Genomic_DNA"/>
</dbReference>
<evidence type="ECO:0000256" key="4">
    <source>
        <dbReference type="ARBA" id="ARBA00022723"/>
    </source>
</evidence>
<dbReference type="Pfam" id="PF01265">
    <property type="entry name" value="Cyto_heme_lyase"/>
    <property type="match status" value="1"/>
</dbReference>
<comment type="similarity">
    <text evidence="2 10">Belongs to the cytochrome c-type heme lyase family.</text>
</comment>
<evidence type="ECO:0000256" key="2">
    <source>
        <dbReference type="ARBA" id="ARBA00007255"/>
    </source>
</evidence>
<gene>
    <name evidence="12" type="primary">CYC3</name>
    <name evidence="12" type="ORF">HK103_005722</name>
</gene>
<dbReference type="AlphaFoldDB" id="A0AAD5UIM8"/>
<evidence type="ECO:0000256" key="11">
    <source>
        <dbReference type="SAM" id="MobiDB-lite"/>
    </source>
</evidence>
<evidence type="ECO:0000256" key="5">
    <source>
        <dbReference type="ARBA" id="ARBA00022792"/>
    </source>
</evidence>
<keyword evidence="4 10" id="KW-0479">Metal-binding</keyword>
<comment type="subcellular location">
    <subcellularLocation>
        <location evidence="1 10">Mitochondrion inner membrane</location>
    </subcellularLocation>
</comment>
<keyword evidence="3 10" id="KW-0349">Heme</keyword>
<name>A0AAD5UIM8_9FUNG</name>
<dbReference type="GO" id="GO:0005743">
    <property type="term" value="C:mitochondrial inner membrane"/>
    <property type="evidence" value="ECO:0007669"/>
    <property type="project" value="UniProtKB-SubCell"/>
</dbReference>
<keyword evidence="5 10" id="KW-0999">Mitochondrion inner membrane</keyword>
<evidence type="ECO:0000313" key="12">
    <source>
        <dbReference type="EMBL" id="KAJ3256153.1"/>
    </source>
</evidence>
<keyword evidence="6 10" id="KW-0408">Iron</keyword>
<evidence type="ECO:0000256" key="3">
    <source>
        <dbReference type="ARBA" id="ARBA00022617"/>
    </source>
</evidence>
<evidence type="ECO:0000256" key="8">
    <source>
        <dbReference type="ARBA" id="ARBA00023136"/>
    </source>
</evidence>
<evidence type="ECO:0000256" key="1">
    <source>
        <dbReference type="ARBA" id="ARBA00004273"/>
    </source>
</evidence>
<accession>A0AAD5UIM8</accession>
<dbReference type="GO" id="GO:0004408">
    <property type="term" value="F:holocytochrome-c synthase activity"/>
    <property type="evidence" value="ECO:0007669"/>
    <property type="project" value="UniProtKB-EC"/>
</dbReference>
<reference evidence="12" key="1">
    <citation type="submission" date="2020-05" db="EMBL/GenBank/DDBJ databases">
        <title>Phylogenomic resolution of chytrid fungi.</title>
        <authorList>
            <person name="Stajich J.E."/>
            <person name="Amses K."/>
            <person name="Simmons R."/>
            <person name="Seto K."/>
            <person name="Myers J."/>
            <person name="Bonds A."/>
            <person name="Quandt C.A."/>
            <person name="Barry K."/>
            <person name="Liu P."/>
            <person name="Grigoriev I."/>
            <person name="Longcore J.E."/>
            <person name="James T.Y."/>
        </authorList>
    </citation>
    <scope>NUCLEOTIDE SEQUENCE</scope>
    <source>
        <strain evidence="12">PLAUS21</strain>
    </source>
</reference>
<organism evidence="12 13">
    <name type="scientific">Boothiomyces macroporosus</name>
    <dbReference type="NCBI Taxonomy" id="261099"/>
    <lineage>
        <taxon>Eukaryota</taxon>
        <taxon>Fungi</taxon>
        <taxon>Fungi incertae sedis</taxon>
        <taxon>Chytridiomycota</taxon>
        <taxon>Chytridiomycota incertae sedis</taxon>
        <taxon>Chytridiomycetes</taxon>
        <taxon>Rhizophydiales</taxon>
        <taxon>Terramycetaceae</taxon>
        <taxon>Boothiomyces</taxon>
    </lineage>
</organism>
<keyword evidence="8 10" id="KW-0472">Membrane</keyword>
<keyword evidence="13" id="KW-1185">Reference proteome</keyword>
<dbReference type="InterPro" id="IPR000511">
    <property type="entry name" value="Holocyt_c/c1_synthase"/>
</dbReference>
<keyword evidence="9 10" id="KW-0456">Lyase</keyword>
<keyword evidence="7 10" id="KW-0496">Mitochondrion</keyword>
<comment type="catalytic activity">
    <reaction evidence="10">
        <text>holo-[cytochrome c] = apo-[cytochrome c] + heme b</text>
        <dbReference type="Rhea" id="RHEA:22648"/>
        <dbReference type="Rhea" id="RHEA-COMP:10725"/>
        <dbReference type="Rhea" id="RHEA-COMP:10726"/>
        <dbReference type="ChEBI" id="CHEBI:29950"/>
        <dbReference type="ChEBI" id="CHEBI:60344"/>
        <dbReference type="ChEBI" id="CHEBI:83739"/>
        <dbReference type="EC" id="4.4.1.17"/>
    </reaction>
</comment>
<dbReference type="PROSITE" id="PS00822">
    <property type="entry name" value="CYTO_HEME_LYASE_2"/>
    <property type="match status" value="1"/>
</dbReference>
<comment type="function">
    <text evidence="10">Lyase that catalyzes the covalent linking of the heme group to the cytochrome C apoprotein to produce the mature functional cytochrome.</text>
</comment>
<evidence type="ECO:0000256" key="10">
    <source>
        <dbReference type="RuleBase" id="RU363130"/>
    </source>
</evidence>
<dbReference type="EC" id="4.4.1.17" evidence="10"/>
<dbReference type="PROSITE" id="PS00821">
    <property type="entry name" value="CYTO_HEME_LYASE_1"/>
    <property type="match status" value="1"/>
</dbReference>
<protein>
    <recommendedName>
        <fullName evidence="10">Holocytochrome c-type synthase</fullName>
        <ecNumber evidence="10">4.4.1.17</ecNumber>
    </recommendedName>
</protein>
<dbReference type="GO" id="GO:0046872">
    <property type="term" value="F:metal ion binding"/>
    <property type="evidence" value="ECO:0007669"/>
    <property type="project" value="UniProtKB-KW"/>
</dbReference>
<feature type="compositionally biased region" description="Polar residues" evidence="11">
    <location>
        <begin position="22"/>
        <end position="52"/>
    </location>
</feature>
<dbReference type="PANTHER" id="PTHR12743">
    <property type="entry name" value="CYTOCHROME C1 HEME LYASE"/>
    <property type="match status" value="1"/>
</dbReference>
<evidence type="ECO:0000256" key="9">
    <source>
        <dbReference type="ARBA" id="ARBA00023239"/>
    </source>
</evidence>
<evidence type="ECO:0000313" key="13">
    <source>
        <dbReference type="Proteomes" id="UP001210925"/>
    </source>
</evidence>